<reference evidence="11" key="1">
    <citation type="journal article" date="2019" name="Int. J. Syst. Evol. Microbiol.">
        <title>The Global Catalogue of Microorganisms (GCM) 10K type strain sequencing project: providing services to taxonomists for standard genome sequencing and annotation.</title>
        <authorList>
            <consortium name="The Broad Institute Genomics Platform"/>
            <consortium name="The Broad Institute Genome Sequencing Center for Infectious Disease"/>
            <person name="Wu L."/>
            <person name="Ma J."/>
        </authorList>
    </citation>
    <scope>NUCLEOTIDE SEQUENCE [LARGE SCALE GENOMIC DNA]</scope>
    <source>
        <strain evidence="11">JCM 18326</strain>
    </source>
</reference>
<name>A0ABP9DB79_9BACT</name>
<feature type="transmembrane region" description="Helical" evidence="8">
    <location>
        <begin position="745"/>
        <end position="764"/>
    </location>
</feature>
<dbReference type="PANTHER" id="PTHR48041:SF139">
    <property type="entry name" value="PROTEIN SCARLET"/>
    <property type="match status" value="1"/>
</dbReference>
<comment type="caution">
    <text evidence="10">The sequence shown here is derived from an EMBL/GenBank/DDBJ whole genome shotgun (WGS) entry which is preliminary data.</text>
</comment>
<evidence type="ECO:0000256" key="4">
    <source>
        <dbReference type="ARBA" id="ARBA00022741"/>
    </source>
</evidence>
<feature type="transmembrane region" description="Helical" evidence="8">
    <location>
        <begin position="1005"/>
        <end position="1029"/>
    </location>
</feature>
<dbReference type="InterPro" id="IPR050352">
    <property type="entry name" value="ABCG_transporters"/>
</dbReference>
<evidence type="ECO:0000256" key="5">
    <source>
        <dbReference type="ARBA" id="ARBA00022840"/>
    </source>
</evidence>
<comment type="subcellular location">
    <subcellularLocation>
        <location evidence="1">Membrane</location>
        <topology evidence="1">Multi-pass membrane protein</topology>
    </subcellularLocation>
</comment>
<evidence type="ECO:0000259" key="9">
    <source>
        <dbReference type="PROSITE" id="PS50893"/>
    </source>
</evidence>
<evidence type="ECO:0000256" key="6">
    <source>
        <dbReference type="ARBA" id="ARBA00022989"/>
    </source>
</evidence>
<gene>
    <name evidence="10" type="ORF">GCM10023331_24460</name>
</gene>
<dbReference type="Gene3D" id="3.40.50.300">
    <property type="entry name" value="P-loop containing nucleotide triphosphate hydrolases"/>
    <property type="match status" value="1"/>
</dbReference>
<keyword evidence="11" id="KW-1185">Reference proteome</keyword>
<keyword evidence="4" id="KW-0547">Nucleotide-binding</keyword>
<evidence type="ECO:0000256" key="3">
    <source>
        <dbReference type="ARBA" id="ARBA00022692"/>
    </source>
</evidence>
<dbReference type="PROSITE" id="PS50893">
    <property type="entry name" value="ABC_TRANSPORTER_2"/>
    <property type="match status" value="1"/>
</dbReference>
<dbReference type="SMART" id="SM00382">
    <property type="entry name" value="AAA"/>
    <property type="match status" value="1"/>
</dbReference>
<evidence type="ECO:0000256" key="2">
    <source>
        <dbReference type="ARBA" id="ARBA00022448"/>
    </source>
</evidence>
<organism evidence="10 11">
    <name type="scientific">Algivirga pacifica</name>
    <dbReference type="NCBI Taxonomy" id="1162670"/>
    <lineage>
        <taxon>Bacteria</taxon>
        <taxon>Pseudomonadati</taxon>
        <taxon>Bacteroidota</taxon>
        <taxon>Cytophagia</taxon>
        <taxon>Cytophagales</taxon>
        <taxon>Flammeovirgaceae</taxon>
        <taxon>Algivirga</taxon>
    </lineage>
</organism>
<dbReference type="RefSeq" id="WP_345372216.1">
    <property type="nucleotide sequence ID" value="NZ_BAABJX010000036.1"/>
</dbReference>
<dbReference type="Pfam" id="PF01061">
    <property type="entry name" value="ABC2_membrane"/>
    <property type="match status" value="1"/>
</dbReference>
<dbReference type="InterPro" id="IPR013525">
    <property type="entry name" value="ABC2_TM"/>
</dbReference>
<feature type="transmembrane region" description="Helical" evidence="8">
    <location>
        <begin position="715"/>
        <end position="733"/>
    </location>
</feature>
<dbReference type="InterPro" id="IPR003439">
    <property type="entry name" value="ABC_transporter-like_ATP-bd"/>
</dbReference>
<keyword evidence="7 8" id="KW-0472">Membrane</keyword>
<dbReference type="InterPro" id="IPR003593">
    <property type="entry name" value="AAA+_ATPase"/>
</dbReference>
<keyword evidence="3 8" id="KW-0812">Transmembrane</keyword>
<feature type="domain" description="ABC transporter" evidence="9">
    <location>
        <begin position="269"/>
        <end position="509"/>
    </location>
</feature>
<feature type="transmembrane region" description="Helical" evidence="8">
    <location>
        <begin position="682"/>
        <end position="703"/>
    </location>
</feature>
<evidence type="ECO:0000256" key="8">
    <source>
        <dbReference type="SAM" id="Phobius"/>
    </source>
</evidence>
<proteinExistence type="predicted"/>
<feature type="transmembrane region" description="Helical" evidence="8">
    <location>
        <begin position="601"/>
        <end position="620"/>
    </location>
</feature>
<accession>A0ABP9DB79</accession>
<keyword evidence="2" id="KW-0813">Transport</keyword>
<dbReference type="SUPFAM" id="SSF52540">
    <property type="entry name" value="P-loop containing nucleoside triphosphate hydrolases"/>
    <property type="match status" value="1"/>
</dbReference>
<dbReference type="InterPro" id="IPR017871">
    <property type="entry name" value="ABC_transporter-like_CS"/>
</dbReference>
<feature type="transmembrane region" description="Helical" evidence="8">
    <location>
        <begin position="640"/>
        <end position="662"/>
    </location>
</feature>
<dbReference type="GO" id="GO:0005524">
    <property type="term" value="F:ATP binding"/>
    <property type="evidence" value="ECO:0007669"/>
    <property type="project" value="UniProtKB-KW"/>
</dbReference>
<dbReference type="Pfam" id="PF00005">
    <property type="entry name" value="ABC_tran"/>
    <property type="match status" value="1"/>
</dbReference>
<dbReference type="InterPro" id="IPR027417">
    <property type="entry name" value="P-loop_NTPase"/>
</dbReference>
<keyword evidence="6 8" id="KW-1133">Transmembrane helix</keyword>
<evidence type="ECO:0000256" key="1">
    <source>
        <dbReference type="ARBA" id="ARBA00004141"/>
    </source>
</evidence>
<dbReference type="PROSITE" id="PS00211">
    <property type="entry name" value="ABC_TRANSPORTER_1"/>
    <property type="match status" value="1"/>
</dbReference>
<protein>
    <submittedName>
        <fullName evidence="10">ATP-binding cassette domain-containing protein</fullName>
    </submittedName>
</protein>
<dbReference type="EMBL" id="BAABJX010000036">
    <property type="protein sequence ID" value="GAA4838393.1"/>
    <property type="molecule type" value="Genomic_DNA"/>
</dbReference>
<dbReference type="Proteomes" id="UP001500298">
    <property type="component" value="Unassembled WGS sequence"/>
</dbReference>
<keyword evidence="5 10" id="KW-0067">ATP-binding</keyword>
<dbReference type="PANTHER" id="PTHR48041">
    <property type="entry name" value="ABC TRANSPORTER G FAMILY MEMBER 28"/>
    <property type="match status" value="1"/>
</dbReference>
<evidence type="ECO:0000256" key="7">
    <source>
        <dbReference type="ARBA" id="ARBA00023136"/>
    </source>
</evidence>
<evidence type="ECO:0000313" key="11">
    <source>
        <dbReference type="Proteomes" id="UP001500298"/>
    </source>
</evidence>
<evidence type="ECO:0000313" key="10">
    <source>
        <dbReference type="EMBL" id="GAA4838393.1"/>
    </source>
</evidence>
<sequence>MSEEILKALTQLFAIISSQDDGSDESERNFVISFLKQDLDKKTVEEYVALYDEFTKEEEERMKKRKLREEKKRAKEGLKPEVVTEAKSTVSMRSSVRTLALCRKINTTLSQKQKVIVLVKLLELVATNRSLTPQRMEIINTVADVFNIPTMEFKLLEKFVIADHSSLLDHEDILIFDDEKPQEGSKIKFIDSGLLDGEIIFIRIKSVNLYFTKYTGKDSIYLNSKLVNKSVINLFSPGSVFKTPKGAPLYYSDLVSTYNSDSDIEEVSFVADNLEFRFPNGALGLRNINCAEKSGGLIGIMGASGAGKTTLLNVLAGLETPSQGEVRINGYNIHTDKEHIEGVIGYISQDDLLIEELTVYQNLYYNAKLCFKGMPEEELHEKVMNVLESLGLDRIANLVVGSVLNKLISGGQRKRLNIALELIREPAVMFVDEPTSGLSSRDSENVIDLLKELSLKGKLIFVVIHQPSSDIYKMFDKMWLMDTGGYPIFYGNPIEAVTYFKAAAGQVDSDRGQCGTCGNVNPEQLFNIIEGQVVDEYGEFTNKRKVAPTEWHQVYQETFKLNEVEEVTEEPPKNLNIQNRLMQTMIFTIRDYRSKIRNTQYMLINMLEAPLLAFMLSIVIRYTANGEDSYVFQYNENVPAYILICIIVALFMGMTVSAEEIIKDRKILKRESFLNLSRSSYLLSKLIILFGLSAAQTFTFVLIGNWILGIEGMHVMYWIVLFTVSCHANMIGLNISSAFNSAITVYILIPILLIPQMILSGLIFDFDKLNNVISEPGKTPMIADFMGSRWAYEAITVEQFKNNEYEKHFFDLDQKISQSNYISGYWQPAMEVLLNEVEMLSLDYNDSTAQLIDEKVKVLKNEIALMDYYEEEDRQHLYGLLDKQPLVYEQVSALRKSFFDVSMHYSDQMNEAMSEKDKRIVEVEKLYAAEETSIYEVKKNTFNDRLKELLRNEDALNKTQVFEERIIQNSDPIYAVRKDMAHPLDYRTHFFAPVKYLFGQFFDTYWYNVLAIWFMSFVLFVTLYFDLLAKLINLPTYLRSKYRK</sequence>